<feature type="transmembrane region" description="Helical" evidence="9">
    <location>
        <begin position="154"/>
        <end position="177"/>
    </location>
</feature>
<dbReference type="GO" id="GO:0055085">
    <property type="term" value="P:transmembrane transport"/>
    <property type="evidence" value="ECO:0007669"/>
    <property type="project" value="InterPro"/>
</dbReference>
<evidence type="ECO:0000256" key="4">
    <source>
        <dbReference type="ARBA" id="ARBA00022475"/>
    </source>
</evidence>
<accession>X0W3J4</accession>
<dbReference type="InterPro" id="IPR050901">
    <property type="entry name" value="BP-dep_ABC_trans_perm"/>
</dbReference>
<keyword evidence="5" id="KW-0762">Sugar transport</keyword>
<evidence type="ECO:0000256" key="6">
    <source>
        <dbReference type="ARBA" id="ARBA00022692"/>
    </source>
</evidence>
<reference evidence="11" key="1">
    <citation type="journal article" date="2014" name="Front. Microbiol.">
        <title>High frequency of phylogenetically diverse reductive dehalogenase-homologous genes in deep subseafloor sedimentary metagenomes.</title>
        <authorList>
            <person name="Kawai M."/>
            <person name="Futagami T."/>
            <person name="Toyoda A."/>
            <person name="Takaki Y."/>
            <person name="Nishi S."/>
            <person name="Hori S."/>
            <person name="Arai W."/>
            <person name="Tsubouchi T."/>
            <person name="Morono Y."/>
            <person name="Uchiyama I."/>
            <person name="Ito T."/>
            <person name="Fujiyama A."/>
            <person name="Inagaki F."/>
            <person name="Takami H."/>
        </authorList>
    </citation>
    <scope>NUCLEOTIDE SEQUENCE</scope>
    <source>
        <strain evidence="11">Expedition CK06-06</strain>
    </source>
</reference>
<organism evidence="11">
    <name type="scientific">marine sediment metagenome</name>
    <dbReference type="NCBI Taxonomy" id="412755"/>
    <lineage>
        <taxon>unclassified sequences</taxon>
        <taxon>metagenomes</taxon>
        <taxon>ecological metagenomes</taxon>
    </lineage>
</organism>
<dbReference type="CDD" id="cd06261">
    <property type="entry name" value="TM_PBP2"/>
    <property type="match status" value="1"/>
</dbReference>
<proteinExistence type="inferred from homology"/>
<dbReference type="PANTHER" id="PTHR32243:SF50">
    <property type="entry name" value="MALTOSE_MALTODEXTRIN TRANSPORT SYSTEM PERMEASE PROTEIN MALG"/>
    <property type="match status" value="1"/>
</dbReference>
<comment type="caution">
    <text evidence="11">The sequence shown here is derived from an EMBL/GenBank/DDBJ whole genome shotgun (WGS) entry which is preliminary data.</text>
</comment>
<evidence type="ECO:0000256" key="3">
    <source>
        <dbReference type="ARBA" id="ARBA00022448"/>
    </source>
</evidence>
<evidence type="ECO:0000256" key="9">
    <source>
        <dbReference type="SAM" id="Phobius"/>
    </source>
</evidence>
<keyword evidence="8 9" id="KW-0472">Membrane</keyword>
<evidence type="ECO:0000256" key="8">
    <source>
        <dbReference type="ARBA" id="ARBA00023136"/>
    </source>
</evidence>
<comment type="similarity">
    <text evidence="2">Belongs to the binding-protein-dependent transport system permease family. MalFG subfamily.</text>
</comment>
<feature type="transmembrane region" description="Helical" evidence="9">
    <location>
        <begin position="85"/>
        <end position="109"/>
    </location>
</feature>
<feature type="transmembrane region" description="Helical" evidence="9">
    <location>
        <begin position="25"/>
        <end position="46"/>
    </location>
</feature>
<dbReference type="Pfam" id="PF00528">
    <property type="entry name" value="BPD_transp_1"/>
    <property type="match status" value="1"/>
</dbReference>
<dbReference type="PROSITE" id="PS50928">
    <property type="entry name" value="ABC_TM1"/>
    <property type="match status" value="1"/>
</dbReference>
<evidence type="ECO:0000256" key="7">
    <source>
        <dbReference type="ARBA" id="ARBA00022989"/>
    </source>
</evidence>
<evidence type="ECO:0000256" key="2">
    <source>
        <dbReference type="ARBA" id="ARBA00009047"/>
    </source>
</evidence>
<sequence>SEESEELADKELTTTSSFSPRLRTALRYAVAFLLSLVILIPFYFVFTGAFKTNRELISPEPTFWPHELVFENFTKLFTVSQYPTYLMNSIIVSSLSMVINVLLVTLASYSIYRCRYRGRQGIFVAVIGVYVFPAIVLMVPIYQMLGALGLVDNILGLVVVNVTFAAPFSLWLMGPFFDSVPRSVEEAAALDGAGRLSVLFRVILPLVAPGIGTIAVYSFIASWTEYAFANILILSEESKTLPVGLARFITQYFTDWGML</sequence>
<dbReference type="Gene3D" id="1.10.3720.10">
    <property type="entry name" value="MetI-like"/>
    <property type="match status" value="1"/>
</dbReference>
<name>X0W3J4_9ZZZZ</name>
<dbReference type="InterPro" id="IPR035906">
    <property type="entry name" value="MetI-like_sf"/>
</dbReference>
<feature type="transmembrane region" description="Helical" evidence="9">
    <location>
        <begin position="121"/>
        <end position="142"/>
    </location>
</feature>
<dbReference type="SUPFAM" id="SSF161098">
    <property type="entry name" value="MetI-like"/>
    <property type="match status" value="1"/>
</dbReference>
<feature type="transmembrane region" description="Helical" evidence="9">
    <location>
        <begin position="198"/>
        <end position="220"/>
    </location>
</feature>
<dbReference type="PANTHER" id="PTHR32243">
    <property type="entry name" value="MALTOSE TRANSPORT SYSTEM PERMEASE-RELATED"/>
    <property type="match status" value="1"/>
</dbReference>
<comment type="subcellular location">
    <subcellularLocation>
        <location evidence="1">Cell membrane</location>
        <topology evidence="1">Multi-pass membrane protein</topology>
    </subcellularLocation>
</comment>
<evidence type="ECO:0000313" key="11">
    <source>
        <dbReference type="EMBL" id="GAG25384.1"/>
    </source>
</evidence>
<feature type="domain" description="ABC transmembrane type-1" evidence="10">
    <location>
        <begin position="86"/>
        <end position="259"/>
    </location>
</feature>
<keyword evidence="3" id="KW-0813">Transport</keyword>
<keyword evidence="4" id="KW-1003">Cell membrane</keyword>
<keyword evidence="6 9" id="KW-0812">Transmembrane</keyword>
<evidence type="ECO:0000259" key="10">
    <source>
        <dbReference type="PROSITE" id="PS50928"/>
    </source>
</evidence>
<gene>
    <name evidence="11" type="ORF">S01H1_53596</name>
</gene>
<dbReference type="EMBL" id="BARS01034713">
    <property type="protein sequence ID" value="GAG25384.1"/>
    <property type="molecule type" value="Genomic_DNA"/>
</dbReference>
<protein>
    <recommendedName>
        <fullName evidence="10">ABC transmembrane type-1 domain-containing protein</fullName>
    </recommendedName>
</protein>
<dbReference type="AlphaFoldDB" id="X0W3J4"/>
<dbReference type="InterPro" id="IPR000515">
    <property type="entry name" value="MetI-like"/>
</dbReference>
<dbReference type="GO" id="GO:0005886">
    <property type="term" value="C:plasma membrane"/>
    <property type="evidence" value="ECO:0007669"/>
    <property type="project" value="UniProtKB-SubCell"/>
</dbReference>
<keyword evidence="7 9" id="KW-1133">Transmembrane helix</keyword>
<feature type="non-terminal residue" evidence="11">
    <location>
        <position position="259"/>
    </location>
</feature>
<feature type="non-terminal residue" evidence="11">
    <location>
        <position position="1"/>
    </location>
</feature>
<evidence type="ECO:0000256" key="5">
    <source>
        <dbReference type="ARBA" id="ARBA00022597"/>
    </source>
</evidence>
<evidence type="ECO:0000256" key="1">
    <source>
        <dbReference type="ARBA" id="ARBA00004651"/>
    </source>
</evidence>